<keyword evidence="7" id="KW-0175">Coiled coil</keyword>
<dbReference type="InterPro" id="IPR008672">
    <property type="entry name" value="Mad1"/>
</dbReference>
<dbReference type="GO" id="GO:0007094">
    <property type="term" value="P:mitotic spindle assembly checkpoint signaling"/>
    <property type="evidence" value="ECO:0007669"/>
    <property type="project" value="InterPro"/>
</dbReference>
<feature type="non-terminal residue" evidence="9">
    <location>
        <position position="1"/>
    </location>
</feature>
<dbReference type="GO" id="GO:0005635">
    <property type="term" value="C:nuclear envelope"/>
    <property type="evidence" value="ECO:0007669"/>
    <property type="project" value="TreeGrafter"/>
</dbReference>
<dbReference type="Pfam" id="PF05557">
    <property type="entry name" value="MAD"/>
    <property type="match status" value="1"/>
</dbReference>
<protein>
    <submittedName>
        <fullName evidence="9">Uncharacterized protein</fullName>
    </submittedName>
</protein>
<accession>A0AA36CCG4</accession>
<keyword evidence="3" id="KW-0132">Cell division</keyword>
<dbReference type="PANTHER" id="PTHR23168:SF0">
    <property type="entry name" value="MITOTIC SPINDLE ASSEMBLY CHECKPOINT PROTEIN MAD1"/>
    <property type="match status" value="1"/>
</dbReference>
<evidence type="ECO:0000256" key="2">
    <source>
        <dbReference type="ARBA" id="ARBA00008029"/>
    </source>
</evidence>
<dbReference type="GO" id="GO:0051315">
    <property type="term" value="P:attachment of mitotic spindle microtubules to kinetochore"/>
    <property type="evidence" value="ECO:0007669"/>
    <property type="project" value="TreeGrafter"/>
</dbReference>
<comment type="subcellular location">
    <subcellularLocation>
        <location evidence="1">Nucleus</location>
    </subcellularLocation>
</comment>
<organism evidence="9 10">
    <name type="scientific">Mesorhabditis spiculigera</name>
    <dbReference type="NCBI Taxonomy" id="96644"/>
    <lineage>
        <taxon>Eukaryota</taxon>
        <taxon>Metazoa</taxon>
        <taxon>Ecdysozoa</taxon>
        <taxon>Nematoda</taxon>
        <taxon>Chromadorea</taxon>
        <taxon>Rhabditida</taxon>
        <taxon>Rhabditina</taxon>
        <taxon>Rhabditomorpha</taxon>
        <taxon>Rhabditoidea</taxon>
        <taxon>Rhabditidae</taxon>
        <taxon>Mesorhabditinae</taxon>
        <taxon>Mesorhabditis</taxon>
    </lineage>
</organism>
<keyword evidence="6" id="KW-0131">Cell cycle</keyword>
<dbReference type="AlphaFoldDB" id="A0AA36CCG4"/>
<comment type="caution">
    <text evidence="9">The sequence shown here is derived from an EMBL/GenBank/DDBJ whole genome shotgun (WGS) entry which is preliminary data.</text>
</comment>
<proteinExistence type="inferred from homology"/>
<evidence type="ECO:0000256" key="4">
    <source>
        <dbReference type="ARBA" id="ARBA00022776"/>
    </source>
</evidence>
<dbReference type="EMBL" id="CATQJA010001244">
    <property type="protein sequence ID" value="CAJ0566451.1"/>
    <property type="molecule type" value="Genomic_DNA"/>
</dbReference>
<keyword evidence="4" id="KW-0498">Mitosis</keyword>
<dbReference type="GO" id="GO:0000776">
    <property type="term" value="C:kinetochore"/>
    <property type="evidence" value="ECO:0007669"/>
    <property type="project" value="TreeGrafter"/>
</dbReference>
<evidence type="ECO:0000256" key="3">
    <source>
        <dbReference type="ARBA" id="ARBA00022618"/>
    </source>
</evidence>
<evidence type="ECO:0000256" key="1">
    <source>
        <dbReference type="ARBA" id="ARBA00004123"/>
    </source>
</evidence>
<dbReference type="Gene3D" id="3.30.457.60">
    <property type="match status" value="1"/>
</dbReference>
<dbReference type="GO" id="GO:0051301">
    <property type="term" value="P:cell division"/>
    <property type="evidence" value="ECO:0007669"/>
    <property type="project" value="UniProtKB-KW"/>
</dbReference>
<reference evidence="9" key="1">
    <citation type="submission" date="2023-06" db="EMBL/GenBank/DDBJ databases">
        <authorList>
            <person name="Delattre M."/>
        </authorList>
    </citation>
    <scope>NUCLEOTIDE SEQUENCE</scope>
    <source>
        <strain evidence="9">AF72</strain>
    </source>
</reference>
<dbReference type="GO" id="GO:0072686">
    <property type="term" value="C:mitotic spindle"/>
    <property type="evidence" value="ECO:0007669"/>
    <property type="project" value="TreeGrafter"/>
</dbReference>
<feature type="coiled-coil region" evidence="7">
    <location>
        <begin position="64"/>
        <end position="91"/>
    </location>
</feature>
<evidence type="ECO:0000256" key="5">
    <source>
        <dbReference type="ARBA" id="ARBA00023242"/>
    </source>
</evidence>
<name>A0AA36CCG4_9BILA</name>
<keyword evidence="5" id="KW-0539">Nucleus</keyword>
<comment type="similarity">
    <text evidence="2">Belongs to the MAD1 family.</text>
</comment>
<sequence>MADDPNATQIFIAEERKLFERMFPTPRVQNRHNISSSSILSTPQARFNTSQGQIVDAASTHAKLFEATEENKWLRKQLKQEKENVASFENELKASPYFMGNMADTGAQLLAVTAAANKLYNYHIRQRAELEVMQKILARHRLWTPLLRSEIRASYNGMKITELTDEMMATHAQGSSLDYQGIDEVEFVEAPEESPASPEVDEDTADLTTGSRFRQKVVNDTMQLARKRSGSGPHRMLSPILSTGTQMTSVIEEEPAEETPSICDQTMNSVDYENYEKIQKLEAENSQMRQQLFIAKSHAKNALLYREQKMDIESKYNFVNKKLEETMRDLTALRNATARNMFGSEDGVKHVDRMTSMQQQIDDLLETTKKLKAQLEEKVCENSAEEAHGLLEDQRMTCDSLNAQIEELEDQKRTLEEQVAELQLRYRQSSKEVDVLKSDVYQKCRQIEELEKAARSNQADPTDAGDTTQIFHVRANPLEMAREELRQKDDEEERERKRKLSETSSSGDVEFGSKRAKTEIAALEEQLRKAEQSKNKAVDIQMSMARRYREVSTALTGYQIKMRDDACHVVSCLGQEPEDAFTFKFEDGQLMLLSREDGSSEISSQKWRDEMDRYIGELHSVPAFLSRVTITLAENNPDDQTLSQPSFSIIRD</sequence>
<feature type="region of interest" description="Disordered" evidence="8">
    <location>
        <begin position="478"/>
        <end position="513"/>
    </location>
</feature>
<evidence type="ECO:0000313" key="9">
    <source>
        <dbReference type="EMBL" id="CAJ0566451.1"/>
    </source>
</evidence>
<evidence type="ECO:0000256" key="6">
    <source>
        <dbReference type="ARBA" id="ARBA00023306"/>
    </source>
</evidence>
<dbReference type="Proteomes" id="UP001177023">
    <property type="component" value="Unassembled WGS sequence"/>
</dbReference>
<feature type="coiled-coil region" evidence="7">
    <location>
        <begin position="278"/>
        <end position="439"/>
    </location>
</feature>
<dbReference type="PANTHER" id="PTHR23168">
    <property type="entry name" value="MITOTIC SPINDLE ASSEMBLY CHECKPOINT PROTEIN MAD1 MITOTIC ARREST DEFICIENT-LIKE PROTEIN 1"/>
    <property type="match status" value="1"/>
</dbReference>
<evidence type="ECO:0000256" key="8">
    <source>
        <dbReference type="SAM" id="MobiDB-lite"/>
    </source>
</evidence>
<gene>
    <name evidence="9" type="ORF">MSPICULIGERA_LOCUS5054</name>
</gene>
<evidence type="ECO:0000313" key="10">
    <source>
        <dbReference type="Proteomes" id="UP001177023"/>
    </source>
</evidence>
<keyword evidence="10" id="KW-1185">Reference proteome</keyword>
<feature type="compositionally biased region" description="Basic and acidic residues" evidence="8">
    <location>
        <begin position="480"/>
        <end position="489"/>
    </location>
</feature>
<evidence type="ECO:0000256" key="7">
    <source>
        <dbReference type="SAM" id="Coils"/>
    </source>
</evidence>